<keyword evidence="3" id="KW-1185">Reference proteome</keyword>
<evidence type="ECO:0000313" key="2">
    <source>
        <dbReference type="EMBL" id="WEF34608.1"/>
    </source>
</evidence>
<accession>A0ABY8BH03</accession>
<dbReference type="RefSeq" id="WP_277417283.1">
    <property type="nucleotide sequence ID" value="NZ_CP119083.1"/>
</dbReference>
<feature type="transmembrane region" description="Helical" evidence="1">
    <location>
        <begin position="30"/>
        <end position="46"/>
    </location>
</feature>
<dbReference type="Proteomes" id="UP001216510">
    <property type="component" value="Chromosome"/>
</dbReference>
<keyword evidence="1" id="KW-1133">Transmembrane helix</keyword>
<evidence type="ECO:0008006" key="4">
    <source>
        <dbReference type="Google" id="ProtNLM"/>
    </source>
</evidence>
<evidence type="ECO:0000313" key="3">
    <source>
        <dbReference type="Proteomes" id="UP001216510"/>
    </source>
</evidence>
<evidence type="ECO:0000256" key="1">
    <source>
        <dbReference type="SAM" id="Phobius"/>
    </source>
</evidence>
<dbReference type="EMBL" id="CP119083">
    <property type="protein sequence ID" value="WEF34608.1"/>
    <property type="molecule type" value="Genomic_DNA"/>
</dbReference>
<sequence>MAPLRPAPLPPQGRHHRATMRLRAVWRRRAGAAVPLLLAIVAAMALA</sequence>
<protein>
    <recommendedName>
        <fullName evidence="4">ABC transporter permease</fullName>
    </recommendedName>
</protein>
<name>A0ABY8BH03_9BURK</name>
<keyword evidence="1" id="KW-0472">Membrane</keyword>
<organism evidence="2 3">
    <name type="scientific">Pseudoduganella chitinolytica</name>
    <dbReference type="NCBI Taxonomy" id="34070"/>
    <lineage>
        <taxon>Bacteria</taxon>
        <taxon>Pseudomonadati</taxon>
        <taxon>Pseudomonadota</taxon>
        <taxon>Betaproteobacteria</taxon>
        <taxon>Burkholderiales</taxon>
        <taxon>Oxalobacteraceae</taxon>
        <taxon>Telluria group</taxon>
        <taxon>Pseudoduganella</taxon>
    </lineage>
</organism>
<proteinExistence type="predicted"/>
<reference evidence="2 3" key="1">
    <citation type="submission" date="2023-02" db="EMBL/GenBank/DDBJ databases">
        <title>Gemone sequence of Telluria chitinolytica ACM 3522T.</title>
        <authorList>
            <person name="Frediansyah A."/>
            <person name="Miess H."/>
            <person name="Gross H."/>
        </authorList>
    </citation>
    <scope>NUCLEOTIDE SEQUENCE [LARGE SCALE GENOMIC DNA]</scope>
    <source>
        <strain evidence="2 3">ACM 3522</strain>
    </source>
</reference>
<keyword evidence="1" id="KW-0812">Transmembrane</keyword>
<gene>
    <name evidence="2" type="ORF">PX653_07555</name>
</gene>